<keyword evidence="4 5" id="KW-0234">DNA repair</keyword>
<evidence type="ECO:0000256" key="4">
    <source>
        <dbReference type="ARBA" id="ARBA00023204"/>
    </source>
</evidence>
<dbReference type="GO" id="GO:0006284">
    <property type="term" value="P:base-excision repair"/>
    <property type="evidence" value="ECO:0007669"/>
    <property type="project" value="InterPro"/>
</dbReference>
<dbReference type="HAMAP" id="MF_00527">
    <property type="entry name" value="3MGH"/>
    <property type="match status" value="1"/>
</dbReference>
<dbReference type="AlphaFoldDB" id="D0GPH3"/>
<evidence type="ECO:0000313" key="6">
    <source>
        <dbReference type="EMBL" id="EEY34012.1"/>
    </source>
</evidence>
<reference evidence="6 7" key="1">
    <citation type="submission" date="2009-10" db="EMBL/GenBank/DDBJ databases">
        <authorList>
            <person name="Harkins D.M."/>
            <person name="Madupu R."/>
            <person name="Durkin A.S."/>
            <person name="Torralba M."/>
            <person name="Methe B."/>
            <person name="Sutton G.G."/>
            <person name="Strausberg R.L."/>
            <person name="Nelson K.E."/>
        </authorList>
    </citation>
    <scope>NUCLEOTIDE SEQUENCE [LARGE SCALE GENOMIC DNA]</scope>
    <source>
        <strain evidence="6 7">F0264</strain>
    </source>
</reference>
<evidence type="ECO:0000256" key="3">
    <source>
        <dbReference type="ARBA" id="ARBA00022801"/>
    </source>
</evidence>
<dbReference type="EC" id="3.2.2.-" evidence="5"/>
<evidence type="ECO:0000256" key="1">
    <source>
        <dbReference type="ARBA" id="ARBA00009232"/>
    </source>
</evidence>
<keyword evidence="6" id="KW-0326">Glycosidase</keyword>
<dbReference type="InterPro" id="IPR003180">
    <property type="entry name" value="MPG"/>
</dbReference>
<sequence>MQKNKNKSKNFFEQDTVSLAKELLGKLIVVKSREEILSGYITETEAYLGVVDKACHGYNGKRTPKVEALYQEAGTVYIYTMHTHKMLNIVSCEKDNPQAVLIRGIEPDTGKEIMEENRGKTGVLITNGPGKLTKAMGINDKFNMSKVEILRGKIDIKEMKENTIYIDFEKSKNPLKIEVSARIGIPDKGVWTKKPLRFYVAGNGYVSGMRKSEYTDKCWKDL</sequence>
<evidence type="ECO:0000313" key="7">
    <source>
        <dbReference type="Proteomes" id="UP000004226"/>
    </source>
</evidence>
<dbReference type="GO" id="GO:0003677">
    <property type="term" value="F:DNA binding"/>
    <property type="evidence" value="ECO:0007669"/>
    <property type="project" value="InterPro"/>
</dbReference>
<dbReference type="Pfam" id="PF02245">
    <property type="entry name" value="Pur_DNA_glyco"/>
    <property type="match status" value="1"/>
</dbReference>
<proteinExistence type="inferred from homology"/>
<gene>
    <name evidence="6" type="ORF">HMPREF0554_0209</name>
</gene>
<organism evidence="6 7">
    <name type="scientific">Pseudoleptotrichia goodfellowii F0264</name>
    <dbReference type="NCBI Taxonomy" id="596323"/>
    <lineage>
        <taxon>Bacteria</taxon>
        <taxon>Fusobacteriati</taxon>
        <taxon>Fusobacteriota</taxon>
        <taxon>Fusobacteriia</taxon>
        <taxon>Fusobacteriales</taxon>
        <taxon>Leptotrichiaceae</taxon>
        <taxon>Pseudoleptotrichia</taxon>
    </lineage>
</organism>
<dbReference type="InterPro" id="IPR011034">
    <property type="entry name" value="Formyl_transferase-like_C_sf"/>
</dbReference>
<dbReference type="Proteomes" id="UP000004226">
    <property type="component" value="Unassembled WGS sequence"/>
</dbReference>
<dbReference type="FunFam" id="3.10.300.10:FF:000001">
    <property type="entry name" value="Putative 3-methyladenine DNA glycosylase"/>
    <property type="match status" value="1"/>
</dbReference>
<dbReference type="InterPro" id="IPR036995">
    <property type="entry name" value="MPG_sf"/>
</dbReference>
<dbReference type="NCBIfam" id="TIGR00567">
    <property type="entry name" value="3mg"/>
    <property type="match status" value="1"/>
</dbReference>
<keyword evidence="3 5" id="KW-0378">Hydrolase</keyword>
<dbReference type="PANTHER" id="PTHR10429:SF0">
    <property type="entry name" value="DNA-3-METHYLADENINE GLYCOSYLASE"/>
    <property type="match status" value="1"/>
</dbReference>
<name>D0GPH3_9FUSO</name>
<dbReference type="SUPFAM" id="SSF50486">
    <property type="entry name" value="FMT C-terminal domain-like"/>
    <property type="match status" value="1"/>
</dbReference>
<dbReference type="PANTHER" id="PTHR10429">
    <property type="entry name" value="DNA-3-METHYLADENINE GLYCOSYLASE"/>
    <property type="match status" value="1"/>
</dbReference>
<evidence type="ECO:0000256" key="2">
    <source>
        <dbReference type="ARBA" id="ARBA00022763"/>
    </source>
</evidence>
<protein>
    <recommendedName>
        <fullName evidence="5">Putative 3-methyladenine DNA glycosylase</fullName>
        <ecNumber evidence="5">3.2.2.-</ecNumber>
    </recommendedName>
</protein>
<dbReference type="EMBL" id="ADAD01000192">
    <property type="protein sequence ID" value="EEY34012.1"/>
    <property type="molecule type" value="Genomic_DNA"/>
</dbReference>
<evidence type="ECO:0000256" key="5">
    <source>
        <dbReference type="HAMAP-Rule" id="MF_00527"/>
    </source>
</evidence>
<keyword evidence="2 5" id="KW-0227">DNA damage</keyword>
<comment type="similarity">
    <text evidence="1 5">Belongs to the DNA glycosylase MPG family.</text>
</comment>
<keyword evidence="7" id="KW-1185">Reference proteome</keyword>
<dbReference type="Gene3D" id="3.10.300.10">
    <property type="entry name" value="Methylpurine-DNA glycosylase (MPG)"/>
    <property type="match status" value="1"/>
</dbReference>
<dbReference type="eggNOG" id="COG2094">
    <property type="taxonomic scope" value="Bacteria"/>
</dbReference>
<accession>D0GPH3</accession>
<comment type="caution">
    <text evidence="6">The sequence shown here is derived from an EMBL/GenBank/DDBJ whole genome shotgun (WGS) entry which is preliminary data.</text>
</comment>
<dbReference type="GO" id="GO:0003905">
    <property type="term" value="F:alkylbase DNA N-glycosylase activity"/>
    <property type="evidence" value="ECO:0007669"/>
    <property type="project" value="InterPro"/>
</dbReference>
<dbReference type="RefSeq" id="WP_006808368.1">
    <property type="nucleotide sequence ID" value="NZ_ADAD01000192.1"/>
</dbReference>
<dbReference type="CDD" id="cd00540">
    <property type="entry name" value="AAG"/>
    <property type="match status" value="1"/>
</dbReference>